<dbReference type="EMBL" id="BLKU01000001">
    <property type="protein sequence ID" value="GFG62739.1"/>
    <property type="molecule type" value="Genomic_DNA"/>
</dbReference>
<dbReference type="SUPFAM" id="SSF55729">
    <property type="entry name" value="Acyl-CoA N-acyltransferases (Nat)"/>
    <property type="match status" value="1"/>
</dbReference>
<dbReference type="PANTHER" id="PTHR42791:SF1">
    <property type="entry name" value="N-ACETYLTRANSFERASE DOMAIN-CONTAINING PROTEIN"/>
    <property type="match status" value="1"/>
</dbReference>
<dbReference type="PROSITE" id="PS51186">
    <property type="entry name" value="GNAT"/>
    <property type="match status" value="1"/>
</dbReference>
<dbReference type="Gene3D" id="3.40.630.30">
    <property type="match status" value="1"/>
</dbReference>
<dbReference type="InterPro" id="IPR016181">
    <property type="entry name" value="Acyl_CoA_acyltransferase"/>
</dbReference>
<dbReference type="CDD" id="cd04301">
    <property type="entry name" value="NAT_SF"/>
    <property type="match status" value="1"/>
</dbReference>
<feature type="domain" description="N-acetyltransferase" evidence="1">
    <location>
        <begin position="15"/>
        <end position="212"/>
    </location>
</feature>
<dbReference type="Proteomes" id="UP000465306">
    <property type="component" value="Unassembled WGS sequence"/>
</dbReference>
<evidence type="ECO:0000313" key="3">
    <source>
        <dbReference type="Proteomes" id="UP000465306"/>
    </source>
</evidence>
<organism evidence="2 3">
    <name type="scientific">Mycobacterium kubicae</name>
    <dbReference type="NCBI Taxonomy" id="120959"/>
    <lineage>
        <taxon>Bacteria</taxon>
        <taxon>Bacillati</taxon>
        <taxon>Actinomycetota</taxon>
        <taxon>Actinomycetes</taxon>
        <taxon>Mycobacteriales</taxon>
        <taxon>Mycobacteriaceae</taxon>
        <taxon>Mycobacterium</taxon>
        <taxon>Mycobacterium simiae complex</taxon>
    </lineage>
</organism>
<protein>
    <submittedName>
        <fullName evidence="2">GCN5-like N-acetyltransferase</fullName>
    </submittedName>
</protein>
<gene>
    <name evidence="2" type="ORF">MKUB_02290</name>
</gene>
<reference evidence="2 3" key="1">
    <citation type="journal article" date="2019" name="Emerg. Microbes Infect.">
        <title>Comprehensive subspecies identification of 175 nontuberculous mycobacteria species based on 7547 genomic profiles.</title>
        <authorList>
            <person name="Matsumoto Y."/>
            <person name="Kinjo T."/>
            <person name="Motooka D."/>
            <person name="Nabeya D."/>
            <person name="Jung N."/>
            <person name="Uechi K."/>
            <person name="Horii T."/>
            <person name="Iida T."/>
            <person name="Fujita J."/>
            <person name="Nakamura S."/>
        </authorList>
    </citation>
    <scope>NUCLEOTIDE SEQUENCE [LARGE SCALE GENOMIC DNA]</scope>
    <source>
        <strain evidence="2 3">JCM 13573</strain>
    </source>
</reference>
<name>A0ABQ1BGA5_9MYCO</name>
<evidence type="ECO:0000313" key="2">
    <source>
        <dbReference type="EMBL" id="GFG62739.1"/>
    </source>
</evidence>
<proteinExistence type="predicted"/>
<comment type="caution">
    <text evidence="2">The sequence shown here is derived from an EMBL/GenBank/DDBJ whole genome shotgun (WGS) entry which is preliminary data.</text>
</comment>
<dbReference type="Pfam" id="PF00583">
    <property type="entry name" value="Acetyltransf_1"/>
    <property type="match status" value="1"/>
</dbReference>
<dbReference type="InterPro" id="IPR052523">
    <property type="entry name" value="Trichothecene_AcTrans"/>
</dbReference>
<accession>A0ABQ1BGA5</accession>
<sequence length="213" mass="23910">MATRWAGTSLIGMAPQTRPAQKADVRELARTMARAFYDDPVMMWILPDDNARLKHLARLFATITRHQHLAGGGVEVACQGSAIGAAAIWAAPNRWKETPRQSLAQIPAFLRVFGLRAGQARAVQDMMKREHPEEPHWYLAAIGSDPTVRGQGFGQVLMRSRLDRCDAEYAPAYLESSKPENVPYYERFGFTVTRELPLPDGGPPLWAMWRNPR</sequence>
<evidence type="ECO:0000259" key="1">
    <source>
        <dbReference type="PROSITE" id="PS51186"/>
    </source>
</evidence>
<keyword evidence="3" id="KW-1185">Reference proteome</keyword>
<dbReference type="InterPro" id="IPR000182">
    <property type="entry name" value="GNAT_dom"/>
</dbReference>
<dbReference type="PANTHER" id="PTHR42791">
    <property type="entry name" value="GNAT FAMILY ACETYLTRANSFERASE"/>
    <property type="match status" value="1"/>
</dbReference>